<keyword evidence="7" id="KW-0677">Repeat</keyword>
<dbReference type="Gene3D" id="3.40.50.300">
    <property type="entry name" value="P-loop containing nucleotide triphosphate hydrolases"/>
    <property type="match status" value="1"/>
</dbReference>
<dbReference type="Pfam" id="PF03208">
    <property type="entry name" value="PRA1"/>
    <property type="match status" value="1"/>
</dbReference>
<evidence type="ECO:0000259" key="18">
    <source>
        <dbReference type="Pfam" id="PF23598"/>
    </source>
</evidence>
<evidence type="ECO:0000259" key="16">
    <source>
        <dbReference type="Pfam" id="PF18052"/>
    </source>
</evidence>
<dbReference type="Gene3D" id="3.80.10.10">
    <property type="entry name" value="Ribonuclease Inhibitor"/>
    <property type="match status" value="1"/>
</dbReference>
<dbReference type="Pfam" id="PF18052">
    <property type="entry name" value="Rx_N"/>
    <property type="match status" value="1"/>
</dbReference>
<evidence type="ECO:0000259" key="17">
    <source>
        <dbReference type="Pfam" id="PF23559"/>
    </source>
</evidence>
<dbReference type="InterPro" id="IPR036388">
    <property type="entry name" value="WH-like_DNA-bd_sf"/>
</dbReference>
<dbReference type="InterPro" id="IPR002182">
    <property type="entry name" value="NB-ARC"/>
</dbReference>
<dbReference type="Proteomes" id="UP001318860">
    <property type="component" value="Unassembled WGS sequence"/>
</dbReference>
<keyword evidence="6 14" id="KW-0812">Transmembrane</keyword>
<dbReference type="SUPFAM" id="SSF52058">
    <property type="entry name" value="L domain-like"/>
    <property type="match status" value="1"/>
</dbReference>
<dbReference type="EMBL" id="JABTTQ020000010">
    <property type="protein sequence ID" value="KAK6148425.1"/>
    <property type="molecule type" value="Genomic_DNA"/>
</dbReference>
<evidence type="ECO:0000256" key="5">
    <source>
        <dbReference type="ARBA" id="ARBA00022614"/>
    </source>
</evidence>
<evidence type="ECO:0000256" key="3">
    <source>
        <dbReference type="ARBA" id="ARBA00006483"/>
    </source>
</evidence>
<dbReference type="InterPro" id="IPR055414">
    <property type="entry name" value="LRR_R13L4/SHOC2-like"/>
</dbReference>
<feature type="domain" description="Disease resistance protein winged helix" evidence="17">
    <location>
        <begin position="432"/>
        <end position="503"/>
    </location>
</feature>
<keyword evidence="8" id="KW-0547">Nucleotide-binding</keyword>
<dbReference type="Gene3D" id="1.20.5.4130">
    <property type="match status" value="1"/>
</dbReference>
<evidence type="ECO:0000256" key="7">
    <source>
        <dbReference type="ARBA" id="ARBA00022737"/>
    </source>
</evidence>
<evidence type="ECO:0000256" key="1">
    <source>
        <dbReference type="ARBA" id="ARBA00002501"/>
    </source>
</evidence>
<keyword evidence="12 14" id="KW-0472">Membrane</keyword>
<evidence type="ECO:0000256" key="11">
    <source>
        <dbReference type="ARBA" id="ARBA00022989"/>
    </source>
</evidence>
<dbReference type="SUPFAM" id="SSF52540">
    <property type="entry name" value="P-loop containing nucleoside triphosphate hydrolases"/>
    <property type="match status" value="1"/>
</dbReference>
<dbReference type="Gene3D" id="1.10.8.430">
    <property type="entry name" value="Helical domain of apoptotic protease-activating factors"/>
    <property type="match status" value="1"/>
</dbReference>
<comment type="caution">
    <text evidence="19">The sequence shown here is derived from an EMBL/GenBank/DDBJ whole genome shotgun (WGS) entry which is preliminary data.</text>
</comment>
<reference evidence="19 20" key="1">
    <citation type="journal article" date="2021" name="Comput. Struct. Biotechnol. J.">
        <title>De novo genome assembly of the potent medicinal plant Rehmannia glutinosa using nanopore technology.</title>
        <authorList>
            <person name="Ma L."/>
            <person name="Dong C."/>
            <person name="Song C."/>
            <person name="Wang X."/>
            <person name="Zheng X."/>
            <person name="Niu Y."/>
            <person name="Chen S."/>
            <person name="Feng W."/>
        </authorList>
    </citation>
    <scope>NUCLEOTIDE SEQUENCE [LARGE SCALE GENOMIC DNA]</scope>
    <source>
        <strain evidence="19">DH-2019</strain>
    </source>
</reference>
<keyword evidence="9" id="KW-0611">Plant defense</keyword>
<evidence type="ECO:0000256" key="10">
    <source>
        <dbReference type="ARBA" id="ARBA00022840"/>
    </source>
</evidence>
<gene>
    <name evidence="19" type="ORF">DH2020_019337</name>
</gene>
<evidence type="ECO:0000256" key="9">
    <source>
        <dbReference type="ARBA" id="ARBA00022821"/>
    </source>
</evidence>
<evidence type="ECO:0000313" key="19">
    <source>
        <dbReference type="EMBL" id="KAK6148425.1"/>
    </source>
</evidence>
<keyword evidence="11 14" id="KW-1133">Transmembrane helix</keyword>
<feature type="domain" description="Disease resistance R13L4/SHOC-2-like LRR" evidence="18">
    <location>
        <begin position="567"/>
        <end position="878"/>
    </location>
</feature>
<evidence type="ECO:0000313" key="20">
    <source>
        <dbReference type="Proteomes" id="UP001318860"/>
    </source>
</evidence>
<dbReference type="InterPro" id="IPR004895">
    <property type="entry name" value="Prenylated_rab_accept_PRA1"/>
</dbReference>
<evidence type="ECO:0000256" key="14">
    <source>
        <dbReference type="SAM" id="Phobius"/>
    </source>
</evidence>
<comment type="subcellular location">
    <subcellularLocation>
        <location evidence="2">Membrane</location>
        <topology evidence="2">Multi-pass membrane protein</topology>
    </subcellularLocation>
</comment>
<feature type="domain" description="NB-ARC" evidence="15">
    <location>
        <begin position="172"/>
        <end position="343"/>
    </location>
</feature>
<evidence type="ECO:0000259" key="15">
    <source>
        <dbReference type="Pfam" id="PF00931"/>
    </source>
</evidence>
<dbReference type="PANTHER" id="PTHR23155:SF1205">
    <property type="entry name" value="DISEASE RESISTANCE PROTEIN RPM1"/>
    <property type="match status" value="1"/>
</dbReference>
<dbReference type="InterPro" id="IPR032675">
    <property type="entry name" value="LRR_dom_sf"/>
</dbReference>
<comment type="similarity">
    <text evidence="4">Belongs to the disease resistance NB-LRR family.</text>
</comment>
<comment type="similarity">
    <text evidence="3">Belongs to the PRA1 family.</text>
</comment>
<feature type="region of interest" description="Disordered" evidence="13">
    <location>
        <begin position="134"/>
        <end position="155"/>
    </location>
</feature>
<proteinExistence type="inferred from homology"/>
<feature type="transmembrane region" description="Helical" evidence="14">
    <location>
        <begin position="998"/>
        <end position="1018"/>
    </location>
</feature>
<protein>
    <submittedName>
        <fullName evidence="19">Uncharacterized protein</fullName>
    </submittedName>
</protein>
<dbReference type="Pfam" id="PF00931">
    <property type="entry name" value="NB-ARC"/>
    <property type="match status" value="1"/>
</dbReference>
<feature type="compositionally biased region" description="Low complexity" evidence="13">
    <location>
        <begin position="137"/>
        <end position="151"/>
    </location>
</feature>
<dbReference type="Pfam" id="PF23598">
    <property type="entry name" value="LRR_14"/>
    <property type="match status" value="1"/>
</dbReference>
<dbReference type="InterPro" id="IPR041118">
    <property type="entry name" value="Rx_N"/>
</dbReference>
<dbReference type="PRINTS" id="PR00364">
    <property type="entry name" value="DISEASERSIST"/>
</dbReference>
<dbReference type="CDD" id="cd14798">
    <property type="entry name" value="RX-CC_like"/>
    <property type="match status" value="1"/>
</dbReference>
<keyword evidence="10" id="KW-0067">ATP-binding</keyword>
<accession>A0ABR0WQU9</accession>
<dbReference type="Gene3D" id="1.10.10.10">
    <property type="entry name" value="Winged helix-like DNA-binding domain superfamily/Winged helix DNA-binding domain"/>
    <property type="match status" value="1"/>
</dbReference>
<evidence type="ECO:0000256" key="13">
    <source>
        <dbReference type="SAM" id="MobiDB-lite"/>
    </source>
</evidence>
<evidence type="ECO:0000256" key="12">
    <source>
        <dbReference type="ARBA" id="ARBA00023136"/>
    </source>
</evidence>
<organism evidence="19 20">
    <name type="scientific">Rehmannia glutinosa</name>
    <name type="common">Chinese foxglove</name>
    <dbReference type="NCBI Taxonomy" id="99300"/>
    <lineage>
        <taxon>Eukaryota</taxon>
        <taxon>Viridiplantae</taxon>
        <taxon>Streptophyta</taxon>
        <taxon>Embryophyta</taxon>
        <taxon>Tracheophyta</taxon>
        <taxon>Spermatophyta</taxon>
        <taxon>Magnoliopsida</taxon>
        <taxon>eudicotyledons</taxon>
        <taxon>Gunneridae</taxon>
        <taxon>Pentapetalae</taxon>
        <taxon>asterids</taxon>
        <taxon>lamiids</taxon>
        <taxon>Lamiales</taxon>
        <taxon>Orobanchaceae</taxon>
        <taxon>Rehmannieae</taxon>
        <taxon>Rehmannia</taxon>
    </lineage>
</organism>
<sequence length="1019" mass="116445">MAELAISATLVLLEIVPPLLKQLHLREDVQKEIVRLRDWLSLMKAFMEDNYGREGSSRILDHQVDKVRNIAYEIEDVIEEFILHSPPYTFHNHLITRKVHNLAHNVRHGFPLFGISEKIASIMRDIDDFKSQNSAFSTNNNSNPRPSSSSSKIRNGLPASPLLLDDEMVGYEKPKKEFIRHLVDGDKSLVRLAVAGPAGSGKTTFVKNVFWKRGIWGQFDCHAWVLVSRNFDLEELFVNMLKQFCSSRKEPYPPDDGSNTLTKLLKYLSGKRYVVVLDDICKKQDWDAIKEALPNAFCGSRIIVTTSSSGVASICASSCHHMYSLNGLEWLEGLKLFCRNAFPDINGECPYALKDCCANIVRRCDGLPHAIVAIGRALAQKPRNPNDWEKFHNSLEYKIRTDPNLFVVKNSLMPSYMDLSSNLKSCFLYFSIFPEDYSVERGRLIRLWVAEGFAIGTDDQTAEEVAEDYLNQLIHMNLVHVSKWDFDGRPRYCRVQNLVLNFIIQKCKDEDFASIFSKEEKNTSHQRWKIRRLSVHNDYSILPRDTDFGGGVRSMFLLRLLKISAVDLEKNLRKLMLLRILDFQGAPLTKFPEDITHLAILKYLNLSHTKIKVIPTSIKKLFYLETLYLKQTDVTLLPKEISHLHNLRHLLAYKYNVENYVTFDSAQGVEMLYDEGIGKLTNLQKLSLLKVDEKGQILQALEKMTQLRKLGLTGLKWKHGTELSASVGLMENLKTLDLCSTTKQEYLQLGDMSYLPQTLERLYLKGRLEQFPASISSLHKLQKIGLTWSKLHYSPLKALQCLPNLIELELVDCCVEKELIFEASCFKKLKILLIEELVNVNMIVIHDGAMPDLRQISLRRCPKLMMCPLGIHKLTKVEELILYDMPEELVARLREKSTEDHFMCLNVSLMFGALVIGLFEERNQVVDSQQSSTSSAVRFFFSGISETVRSGLSNRRPWSELLDRLAFSKSESVSEATVRIQTNYSYFRINFLTDITTVLPISLLTNPLSLILLAGLLAA</sequence>
<evidence type="ECO:0000256" key="8">
    <source>
        <dbReference type="ARBA" id="ARBA00022741"/>
    </source>
</evidence>
<dbReference type="InterPro" id="IPR027417">
    <property type="entry name" value="P-loop_NTPase"/>
</dbReference>
<evidence type="ECO:0000256" key="2">
    <source>
        <dbReference type="ARBA" id="ARBA00004141"/>
    </source>
</evidence>
<dbReference type="InterPro" id="IPR058922">
    <property type="entry name" value="WHD_DRP"/>
</dbReference>
<dbReference type="Pfam" id="PF23559">
    <property type="entry name" value="WHD_DRP"/>
    <property type="match status" value="1"/>
</dbReference>
<keyword evidence="5" id="KW-0433">Leucine-rich repeat</keyword>
<evidence type="ECO:0000256" key="4">
    <source>
        <dbReference type="ARBA" id="ARBA00008894"/>
    </source>
</evidence>
<name>A0ABR0WQU9_REHGL</name>
<dbReference type="InterPro" id="IPR042197">
    <property type="entry name" value="Apaf_helical"/>
</dbReference>
<keyword evidence="20" id="KW-1185">Reference proteome</keyword>
<comment type="function">
    <text evidence="1">May be involved in both secretory and endocytic intracellular trafficking in the endosomal/prevacuolar compartments.</text>
</comment>
<feature type="domain" description="Disease resistance N-terminal" evidence="16">
    <location>
        <begin position="19"/>
        <end position="85"/>
    </location>
</feature>
<evidence type="ECO:0000256" key="6">
    <source>
        <dbReference type="ARBA" id="ARBA00022692"/>
    </source>
</evidence>
<dbReference type="PANTHER" id="PTHR23155">
    <property type="entry name" value="DISEASE RESISTANCE PROTEIN RP"/>
    <property type="match status" value="1"/>
</dbReference>
<dbReference type="InterPro" id="IPR038005">
    <property type="entry name" value="RX-like_CC"/>
</dbReference>
<dbReference type="InterPro" id="IPR044974">
    <property type="entry name" value="Disease_R_plants"/>
</dbReference>